<dbReference type="AlphaFoldDB" id="A0A9W8YUW1"/>
<keyword evidence="9" id="KW-1185">Reference proteome</keyword>
<protein>
    <recommendedName>
        <fullName evidence="7">Rhodopsin domain-containing protein</fullName>
    </recommendedName>
</protein>
<evidence type="ECO:0000256" key="4">
    <source>
        <dbReference type="ARBA" id="ARBA00023136"/>
    </source>
</evidence>
<comment type="caution">
    <text evidence="8">The sequence shown here is derived from an EMBL/GenBank/DDBJ whole genome shotgun (WGS) entry which is preliminary data.</text>
</comment>
<dbReference type="EMBL" id="JAPEVB010000002">
    <property type="protein sequence ID" value="KAJ4393002.1"/>
    <property type="molecule type" value="Genomic_DNA"/>
</dbReference>
<dbReference type="Pfam" id="PF20684">
    <property type="entry name" value="Fung_rhodopsin"/>
    <property type="match status" value="1"/>
</dbReference>
<gene>
    <name evidence="8" type="ORF">N0V93_002206</name>
</gene>
<organism evidence="8 9">
    <name type="scientific">Gnomoniopsis smithogilvyi</name>
    <dbReference type="NCBI Taxonomy" id="1191159"/>
    <lineage>
        <taxon>Eukaryota</taxon>
        <taxon>Fungi</taxon>
        <taxon>Dikarya</taxon>
        <taxon>Ascomycota</taxon>
        <taxon>Pezizomycotina</taxon>
        <taxon>Sordariomycetes</taxon>
        <taxon>Sordariomycetidae</taxon>
        <taxon>Diaporthales</taxon>
        <taxon>Gnomoniaceae</taxon>
        <taxon>Gnomoniopsis</taxon>
    </lineage>
</organism>
<feature type="transmembrane region" description="Helical" evidence="6">
    <location>
        <begin position="12"/>
        <end position="32"/>
    </location>
</feature>
<dbReference type="InterPro" id="IPR049326">
    <property type="entry name" value="Rhodopsin_dom_fungi"/>
</dbReference>
<feature type="transmembrane region" description="Helical" evidence="6">
    <location>
        <begin position="139"/>
        <end position="161"/>
    </location>
</feature>
<evidence type="ECO:0000313" key="9">
    <source>
        <dbReference type="Proteomes" id="UP001140453"/>
    </source>
</evidence>
<dbReference type="OrthoDB" id="5273647at2759"/>
<feature type="domain" description="Rhodopsin" evidence="7">
    <location>
        <begin position="3"/>
        <end position="237"/>
    </location>
</feature>
<dbReference type="PANTHER" id="PTHR33048:SF47">
    <property type="entry name" value="INTEGRAL MEMBRANE PROTEIN-RELATED"/>
    <property type="match status" value="1"/>
</dbReference>
<dbReference type="PANTHER" id="PTHR33048">
    <property type="entry name" value="PTH11-LIKE INTEGRAL MEMBRANE PROTEIN (AFU_ORTHOLOGUE AFUA_5G11245)"/>
    <property type="match status" value="1"/>
</dbReference>
<keyword evidence="2 6" id="KW-0812">Transmembrane</keyword>
<comment type="similarity">
    <text evidence="5">Belongs to the SAT4 family.</text>
</comment>
<name>A0A9W8YUW1_9PEZI</name>
<feature type="transmembrane region" description="Helical" evidence="6">
    <location>
        <begin position="173"/>
        <end position="193"/>
    </location>
</feature>
<dbReference type="GO" id="GO:0016020">
    <property type="term" value="C:membrane"/>
    <property type="evidence" value="ECO:0007669"/>
    <property type="project" value="UniProtKB-SubCell"/>
</dbReference>
<dbReference type="InterPro" id="IPR052337">
    <property type="entry name" value="SAT4-like"/>
</dbReference>
<evidence type="ECO:0000256" key="5">
    <source>
        <dbReference type="ARBA" id="ARBA00038359"/>
    </source>
</evidence>
<feature type="transmembrane region" description="Helical" evidence="6">
    <location>
        <begin position="86"/>
        <end position="108"/>
    </location>
</feature>
<feature type="transmembrane region" description="Helical" evidence="6">
    <location>
        <begin position="213"/>
        <end position="240"/>
    </location>
</feature>
<evidence type="ECO:0000256" key="1">
    <source>
        <dbReference type="ARBA" id="ARBA00004141"/>
    </source>
</evidence>
<evidence type="ECO:0000259" key="7">
    <source>
        <dbReference type="Pfam" id="PF20684"/>
    </source>
</evidence>
<evidence type="ECO:0000256" key="2">
    <source>
        <dbReference type="ARBA" id="ARBA00022692"/>
    </source>
</evidence>
<keyword evidence="4 6" id="KW-0472">Membrane</keyword>
<keyword evidence="3 6" id="KW-1133">Transmembrane helix</keyword>
<sequence length="331" mass="36910">MGFSWDDWLSLGGLIFVVIFGVVSIITVPYGIGKHSWAVEPTNVWKIMRTGFFQAADYIIVHWFIKMSILLFYKRVFTLNIRWFKYSVYTLAAYTTGWFISCLIAVIFQCVPPSRFWTQYDIELTTPPTGFCGVKYPPFVIASSALNSVGDVVIFTLPIAMLWKLQLKRLQKFALFLVFATGAFSIAASFIRLSQTHKATELNADTTWIIGDLYMWTLVEAGVGLICSCLPVIGPLFGLVREKMTSYLASLSTQKGLNSNSKGSSNFGYQYGRGKLGMGHRIDSETALGHDKRGGIVRTDSFRMDTQLRSGAESLHNGAAFPGRRSSVSMV</sequence>
<feature type="transmembrane region" description="Helical" evidence="6">
    <location>
        <begin position="52"/>
        <end position="74"/>
    </location>
</feature>
<proteinExistence type="inferred from homology"/>
<evidence type="ECO:0000256" key="3">
    <source>
        <dbReference type="ARBA" id="ARBA00022989"/>
    </source>
</evidence>
<accession>A0A9W8YUW1</accession>
<dbReference type="Proteomes" id="UP001140453">
    <property type="component" value="Unassembled WGS sequence"/>
</dbReference>
<evidence type="ECO:0000313" key="8">
    <source>
        <dbReference type="EMBL" id="KAJ4393002.1"/>
    </source>
</evidence>
<comment type="subcellular location">
    <subcellularLocation>
        <location evidence="1">Membrane</location>
        <topology evidence="1">Multi-pass membrane protein</topology>
    </subcellularLocation>
</comment>
<reference evidence="8" key="1">
    <citation type="submission" date="2022-10" db="EMBL/GenBank/DDBJ databases">
        <title>Tapping the CABI collections for fungal endophytes: first genome assemblies for Collariella, Neodidymelliopsis, Ascochyta clinopodiicola, Didymella pomorum, Didymosphaeria variabile, Neocosmospora piperis and Neocucurbitaria cava.</title>
        <authorList>
            <person name="Hill R."/>
        </authorList>
    </citation>
    <scope>NUCLEOTIDE SEQUENCE</scope>
    <source>
        <strain evidence="8">IMI 355082</strain>
    </source>
</reference>
<evidence type="ECO:0000256" key="6">
    <source>
        <dbReference type="SAM" id="Phobius"/>
    </source>
</evidence>